<evidence type="ECO:0000256" key="3">
    <source>
        <dbReference type="ARBA" id="ARBA00023125"/>
    </source>
</evidence>
<dbReference type="Pfam" id="PF00589">
    <property type="entry name" value="Phage_integrase"/>
    <property type="match status" value="1"/>
</dbReference>
<dbReference type="Gene3D" id="1.10.443.10">
    <property type="entry name" value="Intergrase catalytic core"/>
    <property type="match status" value="1"/>
</dbReference>
<dbReference type="Proteomes" id="UP000316628">
    <property type="component" value="Unassembled WGS sequence"/>
</dbReference>
<organism evidence="7 8">
    <name type="scientific">Saccharothrix saharensis</name>
    <dbReference type="NCBI Taxonomy" id="571190"/>
    <lineage>
        <taxon>Bacteria</taxon>
        <taxon>Bacillati</taxon>
        <taxon>Actinomycetota</taxon>
        <taxon>Actinomycetes</taxon>
        <taxon>Pseudonocardiales</taxon>
        <taxon>Pseudonocardiaceae</taxon>
        <taxon>Saccharothrix</taxon>
    </lineage>
</organism>
<feature type="domain" description="Tyr recombinase" evidence="6">
    <location>
        <begin position="218"/>
        <end position="416"/>
    </location>
</feature>
<feature type="region of interest" description="Disordered" evidence="5">
    <location>
        <begin position="1"/>
        <end position="23"/>
    </location>
</feature>
<feature type="region of interest" description="Disordered" evidence="5">
    <location>
        <begin position="207"/>
        <end position="226"/>
    </location>
</feature>
<evidence type="ECO:0000256" key="4">
    <source>
        <dbReference type="ARBA" id="ARBA00023172"/>
    </source>
</evidence>
<keyword evidence="4" id="KW-0233">DNA recombination</keyword>
<dbReference type="AlphaFoldDB" id="A0A543JLH1"/>
<sequence>MAVSLSTLSDMGRVSAARRPKGNIRERGNSLQVRYFAGRDPVTGKDVYLTATIPGRDDAAYRKAEDKLAEFRTQVNKQRSAESSVSLSYALHEWMRTSEIEDSTRKTYVGYIERTIKPAVGGLPVKKITPRILESFYTELRRCRVRCDGKPYVEKHVTDEPHDCVEKKCKPHVCKGMAASTVRQIHSILSGTLDAAARWEWIDASPAQLARRPKQKPPQPDPPTPAEAARLVEEAFRMDDDWGTLVWLVMTTGMRRGELCGLRFNRVDLDAELIDLRRNWVGGKEKDTKTHQNRRIALDSETVALLREHRERVAERVRSVGGEFTEDLFVFSGTRTLDHKEPYSPNAVTQRYKDMATRLGIDTHLHALRHYSATELLTAGVDLRTVAGRLGHGGGGATTLRVYAAWVAASDRKAAEILGSRMPKRARK</sequence>
<comment type="caution">
    <text evidence="7">The sequence shown here is derived from an EMBL/GenBank/DDBJ whole genome shotgun (WGS) entry which is preliminary data.</text>
</comment>
<evidence type="ECO:0000256" key="5">
    <source>
        <dbReference type="SAM" id="MobiDB-lite"/>
    </source>
</evidence>
<dbReference type="GO" id="GO:0015074">
    <property type="term" value="P:DNA integration"/>
    <property type="evidence" value="ECO:0007669"/>
    <property type="project" value="UniProtKB-KW"/>
</dbReference>
<dbReference type="EMBL" id="VFPP01000001">
    <property type="protein sequence ID" value="TQM83712.1"/>
    <property type="molecule type" value="Genomic_DNA"/>
</dbReference>
<evidence type="ECO:0000313" key="7">
    <source>
        <dbReference type="EMBL" id="TQM83712.1"/>
    </source>
</evidence>
<dbReference type="GO" id="GO:0006310">
    <property type="term" value="P:DNA recombination"/>
    <property type="evidence" value="ECO:0007669"/>
    <property type="project" value="UniProtKB-KW"/>
</dbReference>
<dbReference type="PANTHER" id="PTHR30349:SF64">
    <property type="entry name" value="PROPHAGE INTEGRASE INTD-RELATED"/>
    <property type="match status" value="1"/>
</dbReference>
<evidence type="ECO:0000259" key="6">
    <source>
        <dbReference type="PROSITE" id="PS51898"/>
    </source>
</evidence>
<name>A0A543JLH1_9PSEU</name>
<reference evidence="7 8" key="1">
    <citation type="submission" date="2019-06" db="EMBL/GenBank/DDBJ databases">
        <title>Sequencing the genomes of 1000 actinobacteria strains.</title>
        <authorList>
            <person name="Klenk H.-P."/>
        </authorList>
    </citation>
    <scope>NUCLEOTIDE SEQUENCE [LARGE SCALE GENOMIC DNA]</scope>
    <source>
        <strain evidence="7 8">DSM 45456</strain>
    </source>
</reference>
<evidence type="ECO:0000256" key="1">
    <source>
        <dbReference type="ARBA" id="ARBA00008857"/>
    </source>
</evidence>
<dbReference type="CDD" id="cd01189">
    <property type="entry name" value="INT_ICEBs1_C_like"/>
    <property type="match status" value="1"/>
</dbReference>
<dbReference type="InterPro" id="IPR004107">
    <property type="entry name" value="Integrase_SAM-like_N"/>
</dbReference>
<dbReference type="OrthoDB" id="4326943at2"/>
<keyword evidence="3" id="KW-0238">DNA-binding</keyword>
<evidence type="ECO:0000256" key="2">
    <source>
        <dbReference type="ARBA" id="ARBA00022908"/>
    </source>
</evidence>
<protein>
    <submittedName>
        <fullName evidence="7">Integrase-like protein</fullName>
    </submittedName>
</protein>
<dbReference type="Pfam" id="PF14659">
    <property type="entry name" value="Phage_int_SAM_3"/>
    <property type="match status" value="1"/>
</dbReference>
<dbReference type="Gene3D" id="1.10.150.130">
    <property type="match status" value="1"/>
</dbReference>
<comment type="similarity">
    <text evidence="1">Belongs to the 'phage' integrase family.</text>
</comment>
<gene>
    <name evidence="7" type="ORF">FHX81_6139</name>
</gene>
<proteinExistence type="inferred from homology"/>
<keyword evidence="2" id="KW-0229">DNA integration</keyword>
<dbReference type="InterPro" id="IPR010998">
    <property type="entry name" value="Integrase_recombinase_N"/>
</dbReference>
<dbReference type="GO" id="GO:0003677">
    <property type="term" value="F:DNA binding"/>
    <property type="evidence" value="ECO:0007669"/>
    <property type="project" value="UniProtKB-KW"/>
</dbReference>
<feature type="compositionally biased region" description="Pro residues" evidence="5">
    <location>
        <begin position="216"/>
        <end position="225"/>
    </location>
</feature>
<evidence type="ECO:0000313" key="8">
    <source>
        <dbReference type="Proteomes" id="UP000316628"/>
    </source>
</evidence>
<dbReference type="PANTHER" id="PTHR30349">
    <property type="entry name" value="PHAGE INTEGRASE-RELATED"/>
    <property type="match status" value="1"/>
</dbReference>
<dbReference type="SUPFAM" id="SSF56349">
    <property type="entry name" value="DNA breaking-rejoining enzymes"/>
    <property type="match status" value="1"/>
</dbReference>
<dbReference type="InterPro" id="IPR050090">
    <property type="entry name" value="Tyrosine_recombinase_XerCD"/>
</dbReference>
<dbReference type="InterPro" id="IPR002104">
    <property type="entry name" value="Integrase_catalytic"/>
</dbReference>
<dbReference type="InterPro" id="IPR013762">
    <property type="entry name" value="Integrase-like_cat_sf"/>
</dbReference>
<dbReference type="PROSITE" id="PS51898">
    <property type="entry name" value="TYR_RECOMBINASE"/>
    <property type="match status" value="1"/>
</dbReference>
<keyword evidence="8" id="KW-1185">Reference proteome</keyword>
<accession>A0A543JLH1</accession>
<dbReference type="InterPro" id="IPR011010">
    <property type="entry name" value="DNA_brk_join_enz"/>
</dbReference>